<keyword evidence="2" id="KW-0472">Membrane</keyword>
<keyword evidence="2" id="KW-1133">Transmembrane helix</keyword>
<protein>
    <submittedName>
        <fullName evidence="4">Homing endonuclease</fullName>
    </submittedName>
</protein>
<gene>
    <name evidence="4" type="primary">rnl</name>
</gene>
<evidence type="ECO:0000313" key="4">
    <source>
        <dbReference type="EMBL" id="AQU12773.1"/>
    </source>
</evidence>
<geneLocation type="mitochondrion" evidence="4"/>
<dbReference type="SUPFAM" id="SSF55608">
    <property type="entry name" value="Homing endonucleases"/>
    <property type="match status" value="1"/>
</dbReference>
<keyword evidence="4" id="KW-0496">Mitochondrion</keyword>
<keyword evidence="4" id="KW-0255">Endonuclease</keyword>
<dbReference type="EMBL" id="KY245891">
    <property type="protein sequence ID" value="AQU12773.1"/>
    <property type="molecule type" value="Genomic_DNA"/>
</dbReference>
<evidence type="ECO:0000256" key="2">
    <source>
        <dbReference type="SAM" id="Phobius"/>
    </source>
</evidence>
<keyword evidence="4" id="KW-0378">Hydrolase</keyword>
<proteinExistence type="predicted"/>
<evidence type="ECO:0000256" key="1">
    <source>
        <dbReference type="ARBA" id="ARBA00002670"/>
    </source>
</evidence>
<dbReference type="GO" id="GO:0004519">
    <property type="term" value="F:endonuclease activity"/>
    <property type="evidence" value="ECO:0007669"/>
    <property type="project" value="UniProtKB-KW"/>
</dbReference>
<dbReference type="Gene3D" id="3.10.28.10">
    <property type="entry name" value="Homing endonucleases"/>
    <property type="match status" value="1"/>
</dbReference>
<dbReference type="InterPro" id="IPR004860">
    <property type="entry name" value="LAGLIDADG_dom"/>
</dbReference>
<dbReference type="Pfam" id="PF03161">
    <property type="entry name" value="LAGLIDADG_2"/>
    <property type="match status" value="1"/>
</dbReference>
<organism evidence="4">
    <name type="scientific">Thelephora ganbajun</name>
    <name type="common">Ganba fungus</name>
    <dbReference type="NCBI Taxonomy" id="370292"/>
    <lineage>
        <taxon>Eukaryota</taxon>
        <taxon>Fungi</taxon>
        <taxon>Dikarya</taxon>
        <taxon>Basidiomycota</taxon>
        <taxon>Agaricomycotina</taxon>
        <taxon>Agaricomycetes</taxon>
        <taxon>Thelephorales</taxon>
        <taxon>Thelephoraceae</taxon>
        <taxon>Thelephora</taxon>
    </lineage>
</organism>
<keyword evidence="4" id="KW-0540">Nuclease</keyword>
<accession>A0A343B738</accession>
<sequence>MKSNTKFLPGNLHSILIGLMLGDGHIYKTSTTSNSRFEISFGKDRELFADWISNLFKDYSNTGLRLISIKVSGLFCLHFNYRFKLKLYLFLIIIIISSMKLIMNHGNIKKLYLIIFWILWTLLF</sequence>
<reference evidence="4" key="1">
    <citation type="journal article" date="2017" name="Mitochondrial DNA Part B Resour">
        <title>The complete mitochondrial genome of the edible Basidiomycete mushroom Thelephora ganbajun.</title>
        <authorList>
            <person name="Wang P."/>
            <person name="Zhang Y."/>
            <person name="Sha T."/>
            <person name="Xu J."/>
        </authorList>
    </citation>
    <scope>NUCLEOTIDE SEQUENCE</scope>
    <source>
        <strain evidence="4">P2</strain>
        <tissue evidence="4">Fruiting body</tissue>
    </source>
</reference>
<dbReference type="AlphaFoldDB" id="A0A343B738"/>
<feature type="domain" description="Homing endonuclease LAGLIDADG" evidence="3">
    <location>
        <begin position="14"/>
        <end position="71"/>
    </location>
</feature>
<keyword evidence="2" id="KW-0812">Transmembrane</keyword>
<name>A0A343B738_THEGA</name>
<feature type="transmembrane region" description="Helical" evidence="2">
    <location>
        <begin position="87"/>
        <end position="103"/>
    </location>
</feature>
<dbReference type="InterPro" id="IPR027434">
    <property type="entry name" value="Homing_endonucl"/>
</dbReference>
<evidence type="ECO:0000259" key="3">
    <source>
        <dbReference type="Pfam" id="PF03161"/>
    </source>
</evidence>
<comment type="function">
    <text evidence="1">Mitochondrial DNA endonuclease involved in intron homing.</text>
</comment>